<feature type="binding site" evidence="9">
    <location>
        <position position="30"/>
    </location>
    <ligand>
        <name>Zn(2+)</name>
        <dbReference type="ChEBI" id="CHEBI:29105"/>
        <note>catalytic</note>
    </ligand>
</feature>
<dbReference type="InterPro" id="IPR001365">
    <property type="entry name" value="A_deaminase_dom"/>
</dbReference>
<evidence type="ECO:0000256" key="8">
    <source>
        <dbReference type="ARBA" id="ARBA00049213"/>
    </source>
</evidence>
<feature type="site" description="Important for catalytic activity" evidence="9">
    <location>
        <position position="241"/>
    </location>
</feature>
<evidence type="ECO:0000256" key="9">
    <source>
        <dbReference type="HAMAP-Rule" id="MF_00540"/>
    </source>
</evidence>
<dbReference type="InterPro" id="IPR028893">
    <property type="entry name" value="A_deaminase"/>
</dbReference>
<evidence type="ECO:0000256" key="3">
    <source>
        <dbReference type="ARBA" id="ARBA00022801"/>
    </source>
</evidence>
<comment type="catalytic activity">
    <reaction evidence="8">
        <text>2'-deoxyadenosine + H2O + H(+) = 2'-deoxyinosine + NH4(+)</text>
        <dbReference type="Rhea" id="RHEA:28190"/>
        <dbReference type="ChEBI" id="CHEBI:15377"/>
        <dbReference type="ChEBI" id="CHEBI:15378"/>
        <dbReference type="ChEBI" id="CHEBI:17256"/>
        <dbReference type="ChEBI" id="CHEBI:28938"/>
        <dbReference type="ChEBI" id="CHEBI:28997"/>
        <dbReference type="EC" id="3.5.4.4"/>
    </reaction>
    <physiologicalReaction direction="left-to-right" evidence="8">
        <dbReference type="Rhea" id="RHEA:28191"/>
    </physiologicalReaction>
</comment>
<dbReference type="NCBIfam" id="NF006847">
    <property type="entry name" value="PRK09358.1-2"/>
    <property type="match status" value="1"/>
</dbReference>
<evidence type="ECO:0000256" key="5">
    <source>
        <dbReference type="ARBA" id="ARBA00023080"/>
    </source>
</evidence>
<gene>
    <name evidence="9" type="primary">add</name>
    <name evidence="11" type="ORF">FB476_2334</name>
</gene>
<name>A0A543KQU4_9MICO</name>
<evidence type="ECO:0000256" key="2">
    <source>
        <dbReference type="ARBA" id="ARBA00022723"/>
    </source>
</evidence>
<feature type="active site" description="Proton donor" evidence="9">
    <location>
        <position position="220"/>
    </location>
</feature>
<comment type="catalytic activity">
    <reaction evidence="7">
        <text>adenosine + H2O + H(+) = inosine + NH4(+)</text>
        <dbReference type="Rhea" id="RHEA:24408"/>
        <dbReference type="ChEBI" id="CHEBI:15377"/>
        <dbReference type="ChEBI" id="CHEBI:15378"/>
        <dbReference type="ChEBI" id="CHEBI:16335"/>
        <dbReference type="ChEBI" id="CHEBI:17596"/>
        <dbReference type="ChEBI" id="CHEBI:28938"/>
        <dbReference type="EC" id="3.5.4.4"/>
    </reaction>
    <physiologicalReaction direction="left-to-right" evidence="7">
        <dbReference type="Rhea" id="RHEA:24409"/>
    </physiologicalReaction>
</comment>
<dbReference type="EC" id="3.5.4.4" evidence="1 9"/>
<evidence type="ECO:0000256" key="4">
    <source>
        <dbReference type="ARBA" id="ARBA00022833"/>
    </source>
</evidence>
<evidence type="ECO:0000313" key="11">
    <source>
        <dbReference type="EMBL" id="TQM97424.1"/>
    </source>
</evidence>
<dbReference type="Proteomes" id="UP000315133">
    <property type="component" value="Unassembled WGS sequence"/>
</dbReference>
<dbReference type="SUPFAM" id="SSF51556">
    <property type="entry name" value="Metallo-dependent hydrolases"/>
    <property type="match status" value="1"/>
</dbReference>
<comment type="cofactor">
    <cofactor evidence="9">
        <name>Zn(2+)</name>
        <dbReference type="ChEBI" id="CHEBI:29105"/>
    </cofactor>
    <text evidence="9">Binds 1 zinc ion per subunit.</text>
</comment>
<feature type="binding site" evidence="9">
    <location>
        <position position="32"/>
    </location>
    <ligand>
        <name>substrate</name>
    </ligand>
</feature>
<evidence type="ECO:0000256" key="6">
    <source>
        <dbReference type="ARBA" id="ARBA00031852"/>
    </source>
</evidence>
<dbReference type="PANTHER" id="PTHR11409:SF43">
    <property type="entry name" value="ADENOSINE DEAMINASE"/>
    <property type="match status" value="1"/>
</dbReference>
<dbReference type="AlphaFoldDB" id="A0A543KQU4"/>
<reference evidence="11 12" key="1">
    <citation type="submission" date="2019-06" db="EMBL/GenBank/DDBJ databases">
        <title>Sequencing the genomes of 1000 actinobacteria strains.</title>
        <authorList>
            <person name="Klenk H.-P."/>
        </authorList>
    </citation>
    <scope>NUCLEOTIDE SEQUENCE [LARGE SCALE GENOMIC DNA]</scope>
    <source>
        <strain evidence="11 12">DSM 12362</strain>
    </source>
</reference>
<evidence type="ECO:0000256" key="7">
    <source>
        <dbReference type="ARBA" id="ARBA00047989"/>
    </source>
</evidence>
<keyword evidence="4 9" id="KW-0862">Zinc</keyword>
<dbReference type="GO" id="GO:0009117">
    <property type="term" value="P:nucleotide metabolic process"/>
    <property type="evidence" value="ECO:0007669"/>
    <property type="project" value="UniProtKB-KW"/>
</dbReference>
<dbReference type="GO" id="GO:0005829">
    <property type="term" value="C:cytosol"/>
    <property type="evidence" value="ECO:0007669"/>
    <property type="project" value="TreeGrafter"/>
</dbReference>
<evidence type="ECO:0000259" key="10">
    <source>
        <dbReference type="Pfam" id="PF00962"/>
    </source>
</evidence>
<comment type="function">
    <text evidence="9">Catalyzes the hydrolytic deamination of adenosine and 2-deoxyadenosine.</text>
</comment>
<comment type="similarity">
    <text evidence="9">Belongs to the metallo-dependent hydrolases superfamily. Adenosine and AMP deaminases family. Adenosine deaminase subfamily.</text>
</comment>
<dbReference type="GO" id="GO:0008270">
    <property type="term" value="F:zinc ion binding"/>
    <property type="evidence" value="ECO:0007669"/>
    <property type="project" value="UniProtKB-UniRule"/>
</dbReference>
<keyword evidence="3 9" id="KW-0378">Hydrolase</keyword>
<dbReference type="RefSeq" id="WP_420359359.1">
    <property type="nucleotide sequence ID" value="NZ_BAAAIL010000002.1"/>
</dbReference>
<keyword evidence="5 9" id="KW-0546">Nucleotide metabolism</keyword>
<dbReference type="Pfam" id="PF00962">
    <property type="entry name" value="A_deaminase"/>
    <property type="match status" value="1"/>
</dbReference>
<dbReference type="FunFam" id="3.20.20.140:FF:000020">
    <property type="entry name" value="Adenosine deaminase"/>
    <property type="match status" value="1"/>
</dbReference>
<evidence type="ECO:0000256" key="1">
    <source>
        <dbReference type="ARBA" id="ARBA00012784"/>
    </source>
</evidence>
<dbReference type="GO" id="GO:0046103">
    <property type="term" value="P:inosine biosynthetic process"/>
    <property type="evidence" value="ECO:0007669"/>
    <property type="project" value="TreeGrafter"/>
</dbReference>
<keyword evidence="2 9" id="KW-0479">Metal-binding</keyword>
<evidence type="ECO:0000313" key="12">
    <source>
        <dbReference type="Proteomes" id="UP000315133"/>
    </source>
</evidence>
<comment type="caution">
    <text evidence="9">Lacks conserved residue(s) required for the propagation of feature annotation.</text>
</comment>
<dbReference type="GO" id="GO:0006154">
    <property type="term" value="P:adenosine catabolic process"/>
    <property type="evidence" value="ECO:0007669"/>
    <property type="project" value="TreeGrafter"/>
</dbReference>
<feature type="binding site" evidence="9">
    <location>
        <position position="217"/>
    </location>
    <ligand>
        <name>Zn(2+)</name>
        <dbReference type="ChEBI" id="CHEBI:29105"/>
        <note>catalytic</note>
    </ligand>
</feature>
<feature type="binding site" evidence="9">
    <location>
        <position position="190"/>
    </location>
    <ligand>
        <name>substrate</name>
    </ligand>
</feature>
<feature type="binding site" evidence="9">
    <location>
        <position position="326"/>
    </location>
    <ligand>
        <name>Zn(2+)</name>
        <dbReference type="ChEBI" id="CHEBI:29105"/>
        <note>catalytic</note>
    </ligand>
</feature>
<dbReference type="InterPro" id="IPR032466">
    <property type="entry name" value="Metal_Hydrolase"/>
</dbReference>
<accession>A0A543KQU4</accession>
<dbReference type="EMBL" id="VFPU01000001">
    <property type="protein sequence ID" value="TQM97424.1"/>
    <property type="molecule type" value="Genomic_DNA"/>
</dbReference>
<dbReference type="HAMAP" id="MF_00540">
    <property type="entry name" value="A_deaminase"/>
    <property type="match status" value="1"/>
</dbReference>
<dbReference type="GO" id="GO:0046936">
    <property type="term" value="F:2'-deoxyadenosine deaminase activity"/>
    <property type="evidence" value="ECO:0007669"/>
    <property type="project" value="RHEA"/>
</dbReference>
<dbReference type="Gene3D" id="3.20.20.140">
    <property type="entry name" value="Metal-dependent hydrolases"/>
    <property type="match status" value="1"/>
</dbReference>
<dbReference type="GO" id="GO:0009168">
    <property type="term" value="P:purine ribonucleoside monophosphate biosynthetic process"/>
    <property type="evidence" value="ECO:0007669"/>
    <property type="project" value="UniProtKB-UniRule"/>
</dbReference>
<dbReference type="GO" id="GO:0004000">
    <property type="term" value="F:adenosine deaminase activity"/>
    <property type="evidence" value="ECO:0007669"/>
    <property type="project" value="UniProtKB-UniRule"/>
</dbReference>
<organism evidence="11 12">
    <name type="scientific">Ornithinimicrobium humiphilum</name>
    <dbReference type="NCBI Taxonomy" id="125288"/>
    <lineage>
        <taxon>Bacteria</taxon>
        <taxon>Bacillati</taxon>
        <taxon>Actinomycetota</taxon>
        <taxon>Actinomycetes</taxon>
        <taxon>Micrococcales</taxon>
        <taxon>Ornithinimicrobiaceae</taxon>
        <taxon>Ornithinimicrobium</taxon>
    </lineage>
</organism>
<feature type="binding site" evidence="9">
    <location>
        <position position="30"/>
    </location>
    <ligand>
        <name>substrate</name>
    </ligand>
</feature>
<sequence length="389" mass="42743">MTTPETTPQTTTSSPELPVAVLPKVLLHDHLDGGVRPATVLELAREQGYDALPADEVLALEHWFSESADSGSLVRYLETFAHTVGVMQTADALHRVARECAVDLAADGVVYAEVRYAPEQHLEGGLTLDQVVDAVTAGFREGQEEAAAAGHRIRVRSLLTAMRHAARSREIAELAVRHRDREVAGFDIAGAEDGFPPTRHLAAFEYLRQENFHFTIHAGEAFGLPSIWEAIQWCGAERLGHGVRIVDDIRLDGAPITDDPAGALERARTDPAAFELGPLAAYVRDRRIPLEMCPSSNVQTGAAESIETHPVTLLKDLQFRVTLNTDNRLMSATSMTREATLLVERAGWTHRDLRRVAVNAMKSAFLPFDERLEIIEGVLKPAYDEGRLV</sequence>
<feature type="binding site" evidence="9">
    <location>
        <position position="28"/>
    </location>
    <ligand>
        <name>Zn(2+)</name>
        <dbReference type="ChEBI" id="CHEBI:29105"/>
        <note>catalytic</note>
    </ligand>
</feature>
<dbReference type="GO" id="GO:0043103">
    <property type="term" value="P:hypoxanthine salvage"/>
    <property type="evidence" value="ECO:0007669"/>
    <property type="project" value="TreeGrafter"/>
</dbReference>
<feature type="domain" description="Adenosine deaminase" evidence="10">
    <location>
        <begin position="23"/>
        <end position="380"/>
    </location>
</feature>
<comment type="caution">
    <text evidence="11">The sequence shown here is derived from an EMBL/GenBank/DDBJ whole genome shotgun (WGS) entry which is preliminary data.</text>
</comment>
<dbReference type="PANTHER" id="PTHR11409">
    <property type="entry name" value="ADENOSINE DEAMINASE"/>
    <property type="match status" value="1"/>
</dbReference>
<protein>
    <recommendedName>
        <fullName evidence="1 9">Adenosine deaminase</fullName>
        <ecNumber evidence="1 9">3.5.4.4</ecNumber>
    </recommendedName>
    <alternativeName>
        <fullName evidence="6 9">Adenosine aminohydrolase</fullName>
    </alternativeName>
</protein>
<proteinExistence type="inferred from homology"/>
<keyword evidence="12" id="KW-1185">Reference proteome</keyword>
<dbReference type="InterPro" id="IPR006330">
    <property type="entry name" value="Ado/ade_deaminase"/>
</dbReference>